<dbReference type="AlphaFoldDB" id="A0A0N5DBE6"/>
<reference evidence="3" key="1">
    <citation type="submission" date="2017-02" db="UniProtKB">
        <authorList>
            <consortium name="WormBaseParasite"/>
        </authorList>
    </citation>
    <scope>IDENTIFICATION</scope>
</reference>
<protein>
    <submittedName>
        <fullName evidence="3">Reverse transcriptase</fullName>
    </submittedName>
</protein>
<dbReference type="OrthoDB" id="2191163at2759"/>
<proteinExistence type="predicted"/>
<evidence type="ECO:0000313" key="1">
    <source>
        <dbReference type="EMBL" id="VDN08195.1"/>
    </source>
</evidence>
<keyword evidence="2" id="KW-1185">Reference proteome</keyword>
<reference evidence="1 2" key="2">
    <citation type="submission" date="2018-11" db="EMBL/GenBank/DDBJ databases">
        <authorList>
            <consortium name="Pathogen Informatics"/>
        </authorList>
    </citation>
    <scope>NUCLEOTIDE SEQUENCE [LARGE SCALE GENOMIC DNA]</scope>
</reference>
<evidence type="ECO:0000313" key="3">
    <source>
        <dbReference type="WBParaSite" id="TCLT_0001050801-mRNA-1"/>
    </source>
</evidence>
<evidence type="ECO:0000313" key="2">
    <source>
        <dbReference type="Proteomes" id="UP000276776"/>
    </source>
</evidence>
<dbReference type="EMBL" id="UYYF01005140">
    <property type="protein sequence ID" value="VDN08195.1"/>
    <property type="molecule type" value="Genomic_DNA"/>
</dbReference>
<dbReference type="Proteomes" id="UP000276776">
    <property type="component" value="Unassembled WGS sequence"/>
</dbReference>
<name>A0A0N5DBE6_THECL</name>
<sequence length="314" mass="36886">MNENNAKVGKSYVKGVKEHTPSVPEPSISRMITLETIVCEIETPRATWPGEVLKAVERTLEGERLGGKDLKETKKCMREMNLILALKRDCHEALSILTAHVRVYERYDVELQMAKYDDIQHNKYLEDFVPGDEVHHTFTSEAQFRKIVSYLPNWKAAGRDGIYNFFIKYYRPDSKRYLKRRQQLQANNWKVEPLQVNNEMCGTRHAVRCCHEEAACRQSIRNCYLGSSYEYLIKYIEKLNMPSWISRTKIIPYVMTWDGIVMNFHKRYEKEISISDHVEAYMQSIVLKKTLESISFNSRSTWIPRGQSKNDERN</sequence>
<gene>
    <name evidence="1" type="ORF">TCLT_LOCUS10497</name>
</gene>
<accession>A0A0N5DBE6</accession>
<dbReference type="WBParaSite" id="TCLT_0001050801-mRNA-1">
    <property type="protein sequence ID" value="TCLT_0001050801-mRNA-1"/>
    <property type="gene ID" value="TCLT_0001050801"/>
</dbReference>
<organism evidence="3">
    <name type="scientific">Thelazia callipaeda</name>
    <name type="common">Oriental eyeworm</name>
    <name type="synonym">Parasitic nematode</name>
    <dbReference type="NCBI Taxonomy" id="103827"/>
    <lineage>
        <taxon>Eukaryota</taxon>
        <taxon>Metazoa</taxon>
        <taxon>Ecdysozoa</taxon>
        <taxon>Nematoda</taxon>
        <taxon>Chromadorea</taxon>
        <taxon>Rhabditida</taxon>
        <taxon>Spirurina</taxon>
        <taxon>Spiruromorpha</taxon>
        <taxon>Thelazioidea</taxon>
        <taxon>Thelaziidae</taxon>
        <taxon>Thelazia</taxon>
    </lineage>
</organism>